<evidence type="ECO:0000256" key="5">
    <source>
        <dbReference type="ARBA" id="ARBA00022741"/>
    </source>
</evidence>
<proteinExistence type="predicted"/>
<keyword evidence="4" id="KW-0808">Transferase</keyword>
<feature type="transmembrane region" description="Helical" evidence="9">
    <location>
        <begin position="254"/>
        <end position="272"/>
    </location>
</feature>
<dbReference type="SUPFAM" id="SSF55874">
    <property type="entry name" value="ATPase domain of HSP90 chaperone/DNA topoisomerase II/histidine kinase"/>
    <property type="match status" value="1"/>
</dbReference>
<feature type="transmembrane region" description="Helical" evidence="9">
    <location>
        <begin position="335"/>
        <end position="355"/>
    </location>
</feature>
<dbReference type="GO" id="GO:0005524">
    <property type="term" value="F:ATP binding"/>
    <property type="evidence" value="ECO:0007669"/>
    <property type="project" value="UniProtKB-KW"/>
</dbReference>
<evidence type="ECO:0000256" key="4">
    <source>
        <dbReference type="ARBA" id="ARBA00022679"/>
    </source>
</evidence>
<dbReference type="Gene3D" id="3.30.565.10">
    <property type="entry name" value="Histidine kinase-like ATPase, C-terminal domain"/>
    <property type="match status" value="1"/>
</dbReference>
<evidence type="ECO:0000256" key="9">
    <source>
        <dbReference type="SAM" id="Phobius"/>
    </source>
</evidence>
<organism evidence="12 13">
    <name type="scientific">Saccharopolyspora montiporae</name>
    <dbReference type="NCBI Taxonomy" id="2781240"/>
    <lineage>
        <taxon>Bacteria</taxon>
        <taxon>Bacillati</taxon>
        <taxon>Actinomycetota</taxon>
        <taxon>Actinomycetes</taxon>
        <taxon>Pseudonocardiales</taxon>
        <taxon>Pseudonocardiaceae</taxon>
        <taxon>Saccharopolyspora</taxon>
    </lineage>
</organism>
<dbReference type="InterPro" id="IPR003594">
    <property type="entry name" value="HATPase_dom"/>
</dbReference>
<dbReference type="GO" id="GO:0000155">
    <property type="term" value="F:phosphorelay sensor kinase activity"/>
    <property type="evidence" value="ECO:0007669"/>
    <property type="project" value="InterPro"/>
</dbReference>
<keyword evidence="5" id="KW-0547">Nucleotide-binding</keyword>
<feature type="transmembrane region" description="Helical" evidence="9">
    <location>
        <begin position="166"/>
        <end position="185"/>
    </location>
</feature>
<evidence type="ECO:0000259" key="10">
    <source>
        <dbReference type="Pfam" id="PF02518"/>
    </source>
</evidence>
<evidence type="ECO:0000256" key="2">
    <source>
        <dbReference type="ARBA" id="ARBA00012438"/>
    </source>
</evidence>
<feature type="transmembrane region" description="Helical" evidence="9">
    <location>
        <begin position="205"/>
        <end position="223"/>
    </location>
</feature>
<keyword evidence="8" id="KW-0902">Two-component regulatory system</keyword>
<dbReference type="AlphaFoldDB" id="A0A929B7J5"/>
<comment type="catalytic activity">
    <reaction evidence="1">
        <text>ATP + protein L-histidine = ADP + protein N-phospho-L-histidine.</text>
        <dbReference type="EC" id="2.7.13.3"/>
    </reaction>
</comment>
<evidence type="ECO:0000256" key="7">
    <source>
        <dbReference type="ARBA" id="ARBA00022840"/>
    </source>
</evidence>
<dbReference type="Gene3D" id="1.20.5.1930">
    <property type="match status" value="1"/>
</dbReference>
<dbReference type="PANTHER" id="PTHR24421:SF10">
    <property type="entry name" value="NITRATE_NITRITE SENSOR PROTEIN NARQ"/>
    <property type="match status" value="1"/>
</dbReference>
<feature type="domain" description="Signal transduction histidine kinase subgroup 3 dimerisation and phosphoacceptor" evidence="11">
    <location>
        <begin position="377"/>
        <end position="441"/>
    </location>
</feature>
<keyword evidence="9" id="KW-1133">Transmembrane helix</keyword>
<dbReference type="Pfam" id="PF07730">
    <property type="entry name" value="HisKA_3"/>
    <property type="match status" value="1"/>
</dbReference>
<evidence type="ECO:0000259" key="11">
    <source>
        <dbReference type="Pfam" id="PF07730"/>
    </source>
</evidence>
<dbReference type="EC" id="2.7.13.3" evidence="2"/>
<gene>
    <name evidence="12" type="ORF">IQ251_09515</name>
</gene>
<dbReference type="PANTHER" id="PTHR24421">
    <property type="entry name" value="NITRATE/NITRITE SENSOR PROTEIN NARX-RELATED"/>
    <property type="match status" value="1"/>
</dbReference>
<keyword evidence="7" id="KW-0067">ATP-binding</keyword>
<name>A0A929B7J5_9PSEU</name>
<protein>
    <recommendedName>
        <fullName evidence="2">histidine kinase</fullName>
        <ecNumber evidence="2">2.7.13.3</ecNumber>
    </recommendedName>
</protein>
<dbReference type="GO" id="GO:0016020">
    <property type="term" value="C:membrane"/>
    <property type="evidence" value="ECO:0007669"/>
    <property type="project" value="InterPro"/>
</dbReference>
<evidence type="ECO:0000256" key="8">
    <source>
        <dbReference type="ARBA" id="ARBA00023012"/>
    </source>
</evidence>
<keyword evidence="3" id="KW-0597">Phosphoprotein</keyword>
<evidence type="ECO:0000313" key="12">
    <source>
        <dbReference type="EMBL" id="MBE9374684.1"/>
    </source>
</evidence>
<evidence type="ECO:0000256" key="3">
    <source>
        <dbReference type="ARBA" id="ARBA00022553"/>
    </source>
</evidence>
<dbReference type="InterPro" id="IPR050482">
    <property type="entry name" value="Sensor_HK_TwoCompSys"/>
</dbReference>
<dbReference type="CDD" id="cd16917">
    <property type="entry name" value="HATPase_UhpB-NarQ-NarX-like"/>
    <property type="match status" value="1"/>
</dbReference>
<evidence type="ECO:0000313" key="13">
    <source>
        <dbReference type="Proteomes" id="UP000598360"/>
    </source>
</evidence>
<feature type="domain" description="Histidine kinase/HSP90-like ATPase" evidence="10">
    <location>
        <begin position="494"/>
        <end position="580"/>
    </location>
</feature>
<feature type="transmembrane region" description="Helical" evidence="9">
    <location>
        <begin position="278"/>
        <end position="299"/>
    </location>
</feature>
<dbReference type="RefSeq" id="WP_193928134.1">
    <property type="nucleotide sequence ID" value="NZ_JADEYC010000015.1"/>
</dbReference>
<dbReference type="Proteomes" id="UP000598360">
    <property type="component" value="Unassembled WGS sequence"/>
</dbReference>
<accession>A0A929B7J5</accession>
<feature type="transmembrane region" description="Helical" evidence="9">
    <location>
        <begin position="133"/>
        <end position="154"/>
    </location>
</feature>
<reference evidence="12" key="1">
    <citation type="submission" date="2020-10" db="EMBL/GenBank/DDBJ databases">
        <title>Diversity and distribution of actinomycetes associated with coral in the coast of Hainan.</title>
        <authorList>
            <person name="Li F."/>
        </authorList>
    </citation>
    <scope>NUCLEOTIDE SEQUENCE</scope>
    <source>
        <strain evidence="12">HNM0983</strain>
    </source>
</reference>
<dbReference type="EMBL" id="JADEYC010000015">
    <property type="protein sequence ID" value="MBE9374684.1"/>
    <property type="molecule type" value="Genomic_DNA"/>
</dbReference>
<keyword evidence="6 12" id="KW-0418">Kinase</keyword>
<feature type="transmembrane region" description="Helical" evidence="9">
    <location>
        <begin position="229"/>
        <end position="247"/>
    </location>
</feature>
<feature type="transmembrane region" description="Helical" evidence="9">
    <location>
        <begin position="306"/>
        <end position="323"/>
    </location>
</feature>
<dbReference type="Pfam" id="PF02518">
    <property type="entry name" value="HATPase_c"/>
    <property type="match status" value="1"/>
</dbReference>
<feature type="transmembrane region" description="Helical" evidence="9">
    <location>
        <begin position="26"/>
        <end position="45"/>
    </location>
</feature>
<comment type="caution">
    <text evidence="12">The sequence shown here is derived from an EMBL/GenBank/DDBJ whole genome shotgun (WGS) entry which is preliminary data.</text>
</comment>
<keyword evidence="13" id="KW-1185">Reference proteome</keyword>
<keyword evidence="9" id="KW-0812">Transmembrane</keyword>
<dbReference type="InterPro" id="IPR011712">
    <property type="entry name" value="Sig_transdc_His_kin_sub3_dim/P"/>
</dbReference>
<evidence type="ECO:0000256" key="1">
    <source>
        <dbReference type="ARBA" id="ARBA00000085"/>
    </source>
</evidence>
<evidence type="ECO:0000256" key="6">
    <source>
        <dbReference type="ARBA" id="ARBA00022777"/>
    </source>
</evidence>
<dbReference type="InterPro" id="IPR036890">
    <property type="entry name" value="HATPase_C_sf"/>
</dbReference>
<sequence length="592" mass="61317">MTEPPLAQPREAPPPESPAQRLPFQAAAWLVRWVPVPVIALAAFGDGVRGLSDGGPLVLPGLALQVLLALLAPYRPLAAALGVLPVLVLQTAALAVTGTEVDHLGLEGIHPTENLVGLLVVFHVCRGLRLAPAVSATAALVLGCVFTSVLRAGVLEGPFPGANAPITAGFGLLQLVLVIGTALYLRGWLTGGELGPGRALLRVQWPVAAGLSILLFLDFVNYVGRTFTAVPLLLVCTVLMSALAVVAPRRPVQAALLGAVVPVLTTVGIAVLDGDSDGLLETAPLSTAASGALLIGYVIRHERPERAAWATGAVVLSGLVSITPLTNPRQVLGDVMYLAFAVMLLIIAAGGGWYLRARDAERARSVATAVSDAQQAERMALARELHDVVAHHVTGIVVQAQAAQHVAADNPQAAAGALGAISDSGSEALAAMRRLVGGMRGAETGPEHATTDLRADLRSLVQHAEQRKSGPHPDFQLDVRLPGPVPGDIGRSALRIVQEALTNVERHGVGVTSVRIRVRTDGGDLVVQVADDGRPARAQPLGGPGGYGLVGMRERVELLGGRFAAGPGGAGWCVEVVLPRGEDCDDPGTDRR</sequence>
<keyword evidence="9" id="KW-0472">Membrane</keyword>
<dbReference type="GO" id="GO:0046983">
    <property type="term" value="F:protein dimerization activity"/>
    <property type="evidence" value="ECO:0007669"/>
    <property type="project" value="InterPro"/>
</dbReference>